<dbReference type="InterPro" id="IPR031631">
    <property type="entry name" value="Glyco_hydro_63N"/>
</dbReference>
<dbReference type="GO" id="GO:0005789">
    <property type="term" value="C:endoplasmic reticulum membrane"/>
    <property type="evidence" value="ECO:0007669"/>
    <property type="project" value="UniProtKB-SubCell"/>
</dbReference>
<dbReference type="InterPro" id="IPR008928">
    <property type="entry name" value="6-hairpin_glycosidase_sf"/>
</dbReference>
<dbReference type="GO" id="GO:0009311">
    <property type="term" value="P:oligosaccharide metabolic process"/>
    <property type="evidence" value="ECO:0007669"/>
    <property type="project" value="UniProtKB-UniRule"/>
</dbReference>
<comment type="catalytic activity">
    <reaction evidence="12">
        <text>N(4)-(alpha-D-Glc-(1-&gt;2)-alpha-D-Glc-(1-&gt;3)-alpha-D-Glc-(1-&gt;3)-alpha-D-Man-(1-&gt;2)-alpha-D-Man-(1-&gt;2)-alpha-D-Man-(1-&gt;3)-[alpha-D-Man-(1-&gt;2)-alpha-D-Man-(1-&gt;3)-[alpha-D-Man-(1-&gt;2)-alpha-D-Man-(1-&gt;6)]-alpha-D-Man-(1-&gt;6)]-beta-D-Man-(1-&gt;4)-beta-D-GlcNAc-(1-&gt;4)-beta-D-GlcNAc)-L-asparaginyl-[protein] + H2O = N(4)-(alpha-D-Glc-(1-&gt;3)-alpha-D-Glc-(1-&gt;3)-alpha-D-Man-(1-&gt;2)-alpha-D-Man-(1-&gt;2)-alpha-D-Man-(1-&gt;3)-[alpha-D-Man-(1-&gt;2)-alpha-D-Man-(1-&gt;3)-[alpha-D-Man-(1-&gt;2)-alpha-D-Man-(1-&gt;6)]-alpha-D-Man-(1-&gt;6)]-beta-D-Man-(1-&gt;4)-beta-D-GlcNAc-(1-&gt;4)-beta-D-GlcNAc)-L-asparaginyl-[protein] + beta-D-glucose</text>
        <dbReference type="Rhea" id="RHEA:55988"/>
        <dbReference type="Rhea" id="RHEA-COMP:12806"/>
        <dbReference type="Rhea" id="RHEA-COMP:14355"/>
        <dbReference type="ChEBI" id="CHEBI:15377"/>
        <dbReference type="ChEBI" id="CHEBI:15903"/>
        <dbReference type="ChEBI" id="CHEBI:59082"/>
        <dbReference type="ChEBI" id="CHEBI:132537"/>
        <dbReference type="EC" id="3.2.1.106"/>
    </reaction>
</comment>
<keyword evidence="8" id="KW-0472">Membrane</keyword>
<keyword evidence="10 12" id="KW-0326">Glycosidase</keyword>
<keyword evidence="4 12" id="KW-0378">Hydrolase</keyword>
<dbReference type="GO" id="GO:0006487">
    <property type="term" value="P:protein N-linked glycosylation"/>
    <property type="evidence" value="ECO:0007669"/>
    <property type="project" value="UniProtKB-UniRule"/>
</dbReference>
<dbReference type="WBParaSite" id="Gr19_v10_g7867.t2">
    <property type="protein sequence ID" value="Gr19_v10_g7867.t2"/>
    <property type="gene ID" value="Gr19_v10_g7867"/>
</dbReference>
<dbReference type="PANTHER" id="PTHR10412">
    <property type="entry name" value="MANNOSYL-OLIGOSACCHARIDE GLUCOSIDASE"/>
    <property type="match status" value="1"/>
</dbReference>
<evidence type="ECO:0000256" key="6">
    <source>
        <dbReference type="ARBA" id="ARBA00022968"/>
    </source>
</evidence>
<evidence type="ECO:0000256" key="10">
    <source>
        <dbReference type="ARBA" id="ARBA00023295"/>
    </source>
</evidence>
<dbReference type="SUPFAM" id="SSF48208">
    <property type="entry name" value="Six-hairpin glycosidases"/>
    <property type="match status" value="1"/>
</dbReference>
<evidence type="ECO:0000256" key="7">
    <source>
        <dbReference type="ARBA" id="ARBA00022989"/>
    </source>
</evidence>
<feature type="domain" description="Glycosyl hydrolase family 63 N-terminal" evidence="14">
    <location>
        <begin position="29"/>
        <end position="101"/>
    </location>
</feature>
<reference evidence="16" key="1">
    <citation type="submission" date="2022-11" db="UniProtKB">
        <authorList>
            <consortium name="WormBaseParasite"/>
        </authorList>
    </citation>
    <scope>IDENTIFICATION</scope>
</reference>
<dbReference type="Gene3D" id="1.50.10.10">
    <property type="match status" value="1"/>
</dbReference>
<feature type="domain" description="Glycosyl hydrolase family 63 C-terminal" evidence="13">
    <location>
        <begin position="230"/>
        <end position="708"/>
    </location>
</feature>
<evidence type="ECO:0000256" key="12">
    <source>
        <dbReference type="RuleBase" id="RU368089"/>
    </source>
</evidence>
<name>A0A914I663_GLORO</name>
<comment type="similarity">
    <text evidence="2 12">Belongs to the glycosyl hydrolase 63 family.</text>
</comment>
<dbReference type="Gene3D" id="2.70.98.110">
    <property type="entry name" value="Glycosyl hydrolase family 63, N-terminal domain"/>
    <property type="match status" value="1"/>
</dbReference>
<organism evidence="15 16">
    <name type="scientific">Globodera rostochiensis</name>
    <name type="common">Golden nematode worm</name>
    <name type="synonym">Heterodera rostochiensis</name>
    <dbReference type="NCBI Taxonomy" id="31243"/>
    <lineage>
        <taxon>Eukaryota</taxon>
        <taxon>Metazoa</taxon>
        <taxon>Ecdysozoa</taxon>
        <taxon>Nematoda</taxon>
        <taxon>Chromadorea</taxon>
        <taxon>Rhabditida</taxon>
        <taxon>Tylenchina</taxon>
        <taxon>Tylenchomorpha</taxon>
        <taxon>Tylenchoidea</taxon>
        <taxon>Heteroderidae</taxon>
        <taxon>Heteroderinae</taxon>
        <taxon>Globodera</taxon>
    </lineage>
</organism>
<dbReference type="AlphaFoldDB" id="A0A914I663"/>
<keyword evidence="7" id="KW-1133">Transmembrane helix</keyword>
<evidence type="ECO:0000256" key="5">
    <source>
        <dbReference type="ARBA" id="ARBA00022824"/>
    </source>
</evidence>
<dbReference type="Pfam" id="PF16923">
    <property type="entry name" value="Glyco_hydro_63N"/>
    <property type="match status" value="1"/>
</dbReference>
<comment type="subcellular location">
    <subcellularLocation>
        <location evidence="1 12">Endoplasmic reticulum membrane</location>
        <topology evidence="1 12">Single-pass type II membrane protein</topology>
    </subcellularLocation>
</comment>
<dbReference type="Pfam" id="PF03200">
    <property type="entry name" value="Glyco_hydro_63"/>
    <property type="match status" value="1"/>
</dbReference>
<evidence type="ECO:0000313" key="16">
    <source>
        <dbReference type="WBParaSite" id="Gr19_v10_g7867.t2"/>
    </source>
</evidence>
<evidence type="ECO:0000313" key="15">
    <source>
        <dbReference type="Proteomes" id="UP000887572"/>
    </source>
</evidence>
<dbReference type="InterPro" id="IPR012341">
    <property type="entry name" value="6hp_glycosidase-like_sf"/>
</dbReference>
<dbReference type="PANTHER" id="PTHR10412:SF11">
    <property type="entry name" value="MANNOSYL-OLIGOSACCHARIDE GLUCOSIDASE"/>
    <property type="match status" value="1"/>
</dbReference>
<dbReference type="Proteomes" id="UP000887572">
    <property type="component" value="Unplaced"/>
</dbReference>
<dbReference type="InterPro" id="IPR031335">
    <property type="entry name" value="Glyco_hydro_63_C"/>
</dbReference>
<evidence type="ECO:0000256" key="3">
    <source>
        <dbReference type="ARBA" id="ARBA00022692"/>
    </source>
</evidence>
<evidence type="ECO:0000259" key="14">
    <source>
        <dbReference type="Pfam" id="PF16923"/>
    </source>
</evidence>
<keyword evidence="9" id="KW-0325">Glycoprotein</keyword>
<sequence length="711" mass="82323">MQNYRQHDLLQKSTLPLALVEDLYNQTSWSTYRPHLYFGLKIKHPESPLFGIIWYQQPNGEFPQELSLRHWCDHGDNVKFSWLAHDGRSFGRELIEDNDLGMQRMPLKPMHCNLLHHRVSEGSDYIFVDGYSSLLGQFGMNLRLSGDFSSEAVSSIAYKIPPFLDMRHVNELLKASIGRKEGRLELVLVQNEGIPGSNDGEANFAAVQITFSKNITVELELLAEDDEKMNNFESNFIQKLEQFEQKFDEVFPVDYQNDSNLLRHLARVALSSLLGGIGVWHGDSLVKTDNSEQIRPYGPLSLISAVPSRPFFPRGFLWDEGFHNLVIRHFDPQLTLQIFASWLDSMNIDGWMPREMILGLEAQARVPSEFLVQSPFVANPPMFFFVLEKFLRDSPLFNRHSTRLSLLYPRIKQFYLWLRETQKGPKTELNPKVLPSGLDDFPRATHPSAEEYHLDLRCWMALSSKVLRQLAETFGDSVWVPTIEEDVRLYNDINALDKLHWSESAQQYADFGLHSDRVQLFQEVAEKRSKTSQTNSQRVSQERIFKRKTVGQPRLRLVDNVFGYVNLFPLLLRLLPPDNAKIGIILRSLNRTEHLWTPFGLRSLSTKSPYYLARNTEHDPPYWRGPIWININYLALDALRHYATSDGPFAKMSLELYHRLRDNVIHNIAEQYTRTGFLWENYNDRTGEGMGTRPFTGWTALVVNILAEKFD</sequence>
<evidence type="ECO:0000256" key="8">
    <source>
        <dbReference type="ARBA" id="ARBA00023136"/>
    </source>
</evidence>
<evidence type="ECO:0000259" key="13">
    <source>
        <dbReference type="Pfam" id="PF03200"/>
    </source>
</evidence>
<evidence type="ECO:0000256" key="9">
    <source>
        <dbReference type="ARBA" id="ARBA00023180"/>
    </source>
</evidence>
<keyword evidence="6" id="KW-0735">Signal-anchor</keyword>
<evidence type="ECO:0000256" key="11">
    <source>
        <dbReference type="ARBA" id="ARBA00038888"/>
    </source>
</evidence>
<evidence type="ECO:0000256" key="4">
    <source>
        <dbReference type="ARBA" id="ARBA00022801"/>
    </source>
</evidence>
<dbReference type="EC" id="3.2.1.106" evidence="11 12"/>
<evidence type="ECO:0000256" key="2">
    <source>
        <dbReference type="ARBA" id="ARBA00010833"/>
    </source>
</evidence>
<dbReference type="GO" id="GO:0004573">
    <property type="term" value="F:Glc3Man9GlcNAc2 oligosaccharide glucosidase activity"/>
    <property type="evidence" value="ECO:0007669"/>
    <property type="project" value="UniProtKB-UniRule"/>
</dbReference>
<dbReference type="InterPro" id="IPR038518">
    <property type="entry name" value="Glyco_hydro_63N_sf"/>
</dbReference>
<comment type="function">
    <text evidence="12">Cleaves the distal alpha 1,2-linked glucose residue from the Glc(3)Man(9)GlcNAc(2) oligosaccharide precursor.</text>
</comment>
<accession>A0A914I663</accession>
<keyword evidence="3" id="KW-0812">Transmembrane</keyword>
<proteinExistence type="inferred from homology"/>
<keyword evidence="15" id="KW-1185">Reference proteome</keyword>
<keyword evidence="5 12" id="KW-0256">Endoplasmic reticulum</keyword>
<protein>
    <recommendedName>
        <fullName evidence="11 12">Mannosyl-oligosaccharide glucosidase</fullName>
        <ecNumber evidence="11 12">3.2.1.106</ecNumber>
    </recommendedName>
</protein>
<dbReference type="InterPro" id="IPR004888">
    <property type="entry name" value="Glycoside_hydrolase_63"/>
</dbReference>
<evidence type="ECO:0000256" key="1">
    <source>
        <dbReference type="ARBA" id="ARBA00004648"/>
    </source>
</evidence>